<dbReference type="AlphaFoldDB" id="K9FSN0"/>
<proteinExistence type="predicted"/>
<name>K9FSN0_PEND2</name>
<evidence type="ECO:0000313" key="2">
    <source>
        <dbReference type="EMBL" id="EKV11462.1"/>
    </source>
</evidence>
<dbReference type="Proteomes" id="UP000009882">
    <property type="component" value="Unassembled WGS sequence"/>
</dbReference>
<protein>
    <submittedName>
        <fullName evidence="2">Uncharacterized protein</fullName>
    </submittedName>
</protein>
<evidence type="ECO:0000313" key="3">
    <source>
        <dbReference type="Proteomes" id="UP000009882"/>
    </source>
</evidence>
<dbReference type="EMBL" id="AKCT01000204">
    <property type="protein sequence ID" value="EKV11462.1"/>
    <property type="molecule type" value="Genomic_DNA"/>
</dbReference>
<sequence>MFRKGSGFDSQGNYFWLLFFCLLYFKLPRLFV</sequence>
<reference evidence="3" key="1">
    <citation type="journal article" date="2012" name="BMC Genomics">
        <title>Genome sequence of the necrotrophic fungus Penicillium digitatum, the main postharvest pathogen of citrus.</title>
        <authorList>
            <person name="Marcet-Houben M."/>
            <person name="Ballester A.-R."/>
            <person name="de la Fuente B."/>
            <person name="Harries E."/>
            <person name="Marcos J.F."/>
            <person name="Gonzalez-Candelas L."/>
            <person name="Gabaldon T."/>
        </authorList>
    </citation>
    <scope>NUCLEOTIDE SEQUENCE [LARGE SCALE GENOMIC DNA]</scope>
    <source>
        <strain evidence="3">PHI26 / CECT 20796</strain>
    </source>
</reference>
<keyword evidence="1" id="KW-0812">Transmembrane</keyword>
<dbReference type="InParanoid" id="K9FSN0"/>
<organism evidence="2 3">
    <name type="scientific">Penicillium digitatum (strain PHI26 / CECT 20796)</name>
    <name type="common">Green mold</name>
    <dbReference type="NCBI Taxonomy" id="1170229"/>
    <lineage>
        <taxon>Eukaryota</taxon>
        <taxon>Fungi</taxon>
        <taxon>Dikarya</taxon>
        <taxon>Ascomycota</taxon>
        <taxon>Pezizomycotina</taxon>
        <taxon>Eurotiomycetes</taxon>
        <taxon>Eurotiomycetidae</taxon>
        <taxon>Eurotiales</taxon>
        <taxon>Aspergillaceae</taxon>
        <taxon>Penicillium</taxon>
    </lineage>
</organism>
<evidence type="ECO:0000256" key="1">
    <source>
        <dbReference type="SAM" id="Phobius"/>
    </source>
</evidence>
<keyword evidence="1" id="KW-1133">Transmembrane helix</keyword>
<keyword evidence="3" id="KW-1185">Reference proteome</keyword>
<comment type="caution">
    <text evidence="2">The sequence shown here is derived from an EMBL/GenBank/DDBJ whole genome shotgun (WGS) entry which is preliminary data.</text>
</comment>
<keyword evidence="1" id="KW-0472">Membrane</keyword>
<accession>K9FSN0</accession>
<dbReference type="HOGENOM" id="CLU_3392454_0_0_1"/>
<gene>
    <name evidence="2" type="ORF">PDIG_49950</name>
</gene>
<feature type="transmembrane region" description="Helical" evidence="1">
    <location>
        <begin position="12"/>
        <end position="31"/>
    </location>
</feature>